<evidence type="ECO:0008006" key="4">
    <source>
        <dbReference type="Google" id="ProtNLM"/>
    </source>
</evidence>
<comment type="caution">
    <text evidence="2">The sequence shown here is derived from an EMBL/GenBank/DDBJ whole genome shotgun (WGS) entry which is preliminary data.</text>
</comment>
<evidence type="ECO:0000313" key="3">
    <source>
        <dbReference type="Proteomes" id="UP000320095"/>
    </source>
</evidence>
<evidence type="ECO:0000256" key="1">
    <source>
        <dbReference type="SAM" id="Phobius"/>
    </source>
</evidence>
<name>A0A502E3U3_9MYCO</name>
<dbReference type="OrthoDB" id="4747320at2"/>
<keyword evidence="1" id="KW-0472">Membrane</keyword>
<feature type="transmembrane region" description="Helical" evidence="1">
    <location>
        <begin position="7"/>
        <end position="28"/>
    </location>
</feature>
<dbReference type="RefSeq" id="WP_140694881.1">
    <property type="nucleotide sequence ID" value="NZ_RCZG01000009.1"/>
</dbReference>
<organism evidence="2 3">
    <name type="scientific">Mycolicibacterium hodleri</name>
    <dbReference type="NCBI Taxonomy" id="49897"/>
    <lineage>
        <taxon>Bacteria</taxon>
        <taxon>Bacillati</taxon>
        <taxon>Actinomycetota</taxon>
        <taxon>Actinomycetes</taxon>
        <taxon>Mycobacteriales</taxon>
        <taxon>Mycobacteriaceae</taxon>
        <taxon>Mycolicibacterium</taxon>
    </lineage>
</organism>
<evidence type="ECO:0000313" key="2">
    <source>
        <dbReference type="EMBL" id="TPG32187.1"/>
    </source>
</evidence>
<keyword evidence="3" id="KW-1185">Reference proteome</keyword>
<accession>A0A502E3U3</accession>
<feature type="transmembrane region" description="Helical" evidence="1">
    <location>
        <begin position="60"/>
        <end position="80"/>
    </location>
</feature>
<protein>
    <recommendedName>
        <fullName evidence="4">Transmembrane protein</fullName>
    </recommendedName>
</protein>
<gene>
    <name evidence="2" type="ORF">EAH80_20390</name>
</gene>
<proteinExistence type="predicted"/>
<dbReference type="AlphaFoldDB" id="A0A502E3U3"/>
<reference evidence="2 3" key="1">
    <citation type="journal article" date="2019" name="Environ. Microbiol.">
        <title>Species interactions and distinct microbial communities in high Arctic permafrost affected cryosols are associated with the CH4 and CO2 gas fluxes.</title>
        <authorList>
            <person name="Altshuler I."/>
            <person name="Hamel J."/>
            <person name="Turney S."/>
            <person name="Magnuson E."/>
            <person name="Levesque R."/>
            <person name="Greer C."/>
            <person name="Whyte L.G."/>
        </authorList>
    </citation>
    <scope>NUCLEOTIDE SEQUENCE [LARGE SCALE GENOMIC DNA]</scope>
    <source>
        <strain evidence="2 3">S5.20</strain>
    </source>
</reference>
<dbReference type="EMBL" id="RCZG01000009">
    <property type="protein sequence ID" value="TPG32187.1"/>
    <property type="molecule type" value="Genomic_DNA"/>
</dbReference>
<keyword evidence="1" id="KW-1133">Transmembrane helix</keyword>
<sequence>MPEALRIALRVLGLALLAICVTSVVLLFRPGPAGVAEAMGVTCGDDRSSMQSHQCSSFDAVSVLWTVIWVSFVAGVTLRIGTRPAGRAPRTLDLRWLRAR</sequence>
<dbReference type="Proteomes" id="UP000320095">
    <property type="component" value="Unassembled WGS sequence"/>
</dbReference>
<keyword evidence="1" id="KW-0812">Transmembrane</keyword>